<dbReference type="InterPro" id="IPR022678">
    <property type="entry name" value="NMT_CS"/>
</dbReference>
<evidence type="ECO:0000256" key="10">
    <source>
        <dbReference type="RuleBase" id="RU004178"/>
    </source>
</evidence>
<feature type="domain" description="Glycylpeptide N-tetradecanoyltransferase C-terminal" evidence="13">
    <location>
        <begin position="246"/>
        <end position="471"/>
    </location>
</feature>
<gene>
    <name evidence="14" type="ORF">DASC09_021160</name>
</gene>
<dbReference type="PIRSF" id="PIRSF015892">
    <property type="entry name" value="N-myristl_transf"/>
    <property type="match status" value="1"/>
</dbReference>
<evidence type="ECO:0000256" key="4">
    <source>
        <dbReference type="ARBA" id="ARBA00012923"/>
    </source>
</evidence>
<dbReference type="InterPro" id="IPR000903">
    <property type="entry name" value="NMT"/>
</dbReference>
<reference evidence="14 15" key="1">
    <citation type="journal article" date="2023" name="Elife">
        <title>Identification of key yeast species and microbe-microbe interactions impacting larval growth of Drosophila in the wild.</title>
        <authorList>
            <person name="Mure A."/>
            <person name="Sugiura Y."/>
            <person name="Maeda R."/>
            <person name="Honda K."/>
            <person name="Sakurai N."/>
            <person name="Takahashi Y."/>
            <person name="Watada M."/>
            <person name="Katoh T."/>
            <person name="Gotoh A."/>
            <person name="Gotoh Y."/>
            <person name="Taniguchi I."/>
            <person name="Nakamura K."/>
            <person name="Hayashi T."/>
            <person name="Katayama T."/>
            <person name="Uemura T."/>
            <person name="Hattori Y."/>
        </authorList>
    </citation>
    <scope>NUCLEOTIDE SEQUENCE [LARGE SCALE GENOMIC DNA]</scope>
    <source>
        <strain evidence="14 15">SC-9</strain>
    </source>
</reference>
<dbReference type="InterPro" id="IPR022676">
    <property type="entry name" value="NMT_N"/>
</dbReference>
<dbReference type="EMBL" id="BTFZ01000003">
    <property type="protein sequence ID" value="GMM34791.1"/>
    <property type="molecule type" value="Genomic_DNA"/>
</dbReference>
<feature type="domain" description="Glycylpeptide N-tetradecanoyltransferase N-terminal" evidence="12">
    <location>
        <begin position="73"/>
        <end position="232"/>
    </location>
</feature>
<dbReference type="PANTHER" id="PTHR11377:SF5">
    <property type="entry name" value="GLYCYLPEPTIDE N-TETRADECANOYLTRANSFERASE"/>
    <property type="match status" value="1"/>
</dbReference>
<evidence type="ECO:0000256" key="9">
    <source>
        <dbReference type="RuleBase" id="RU000586"/>
    </source>
</evidence>
<protein>
    <recommendedName>
        <fullName evidence="5 9">Glycylpeptide N-tetradecanoyltransferase</fullName>
        <ecNumber evidence="4 9">2.3.1.97</ecNumber>
    </recommendedName>
</protein>
<dbReference type="GeneID" id="90072770"/>
<evidence type="ECO:0000256" key="6">
    <source>
        <dbReference type="ARBA" id="ARBA00022490"/>
    </source>
</evidence>
<comment type="caution">
    <text evidence="14">The sequence shown here is derived from an EMBL/GenBank/DDBJ whole genome shotgun (WGS) entry which is preliminary data.</text>
</comment>
<comment type="subunit">
    <text evidence="3">Monomer.</text>
</comment>
<keyword evidence="8 9" id="KW-0012">Acyltransferase</keyword>
<evidence type="ECO:0000256" key="7">
    <source>
        <dbReference type="ARBA" id="ARBA00022679"/>
    </source>
</evidence>
<comment type="similarity">
    <text evidence="2 10">Belongs to the NMT family.</text>
</comment>
<comment type="function">
    <text evidence="9">Adds a myristoyl group to the N-terminal glycine residue of certain cellular proteins.</text>
</comment>
<evidence type="ECO:0000256" key="5">
    <source>
        <dbReference type="ARBA" id="ARBA00022240"/>
    </source>
</evidence>
<keyword evidence="15" id="KW-1185">Reference proteome</keyword>
<evidence type="ECO:0000313" key="15">
    <source>
        <dbReference type="Proteomes" id="UP001360560"/>
    </source>
</evidence>
<organism evidence="14 15">
    <name type="scientific">Saccharomycopsis crataegensis</name>
    <dbReference type="NCBI Taxonomy" id="43959"/>
    <lineage>
        <taxon>Eukaryota</taxon>
        <taxon>Fungi</taxon>
        <taxon>Dikarya</taxon>
        <taxon>Ascomycota</taxon>
        <taxon>Saccharomycotina</taxon>
        <taxon>Saccharomycetes</taxon>
        <taxon>Saccharomycopsidaceae</taxon>
        <taxon>Saccharomycopsis</taxon>
    </lineage>
</organism>
<evidence type="ECO:0000256" key="3">
    <source>
        <dbReference type="ARBA" id="ARBA00011245"/>
    </source>
</evidence>
<dbReference type="SUPFAM" id="SSF55729">
    <property type="entry name" value="Acyl-CoA N-acyltransferases (Nat)"/>
    <property type="match status" value="2"/>
</dbReference>
<dbReference type="GO" id="GO:0004379">
    <property type="term" value="F:glycylpeptide N-tetradecanoyltransferase activity"/>
    <property type="evidence" value="ECO:0007669"/>
    <property type="project" value="UniProtKB-EC"/>
</dbReference>
<comment type="catalytic activity">
    <reaction evidence="9">
        <text>N-terminal glycyl-[protein] + tetradecanoyl-CoA = N-tetradecanoylglycyl-[protein] + CoA + H(+)</text>
        <dbReference type="Rhea" id="RHEA:15521"/>
        <dbReference type="Rhea" id="RHEA-COMP:12666"/>
        <dbReference type="Rhea" id="RHEA-COMP:12667"/>
        <dbReference type="ChEBI" id="CHEBI:15378"/>
        <dbReference type="ChEBI" id="CHEBI:57287"/>
        <dbReference type="ChEBI" id="CHEBI:57385"/>
        <dbReference type="ChEBI" id="CHEBI:64723"/>
        <dbReference type="ChEBI" id="CHEBI:133050"/>
        <dbReference type="EC" id="2.3.1.97"/>
    </reaction>
</comment>
<dbReference type="PROSITE" id="PS00976">
    <property type="entry name" value="NMT_2"/>
    <property type="match status" value="1"/>
</dbReference>
<feature type="region of interest" description="Disordered" evidence="11">
    <location>
        <begin position="1"/>
        <end position="26"/>
    </location>
</feature>
<proteinExistence type="inferred from homology"/>
<evidence type="ECO:0000259" key="13">
    <source>
        <dbReference type="Pfam" id="PF02799"/>
    </source>
</evidence>
<dbReference type="InterPro" id="IPR016181">
    <property type="entry name" value="Acyl_CoA_acyltransferase"/>
</dbReference>
<dbReference type="InterPro" id="IPR022677">
    <property type="entry name" value="NMT_C"/>
</dbReference>
<comment type="subcellular location">
    <subcellularLocation>
        <location evidence="1">Cytoplasm</location>
    </subcellularLocation>
</comment>
<dbReference type="RefSeq" id="XP_064851791.1">
    <property type="nucleotide sequence ID" value="XM_064995719.1"/>
</dbReference>
<dbReference type="EC" id="2.3.1.97" evidence="4 9"/>
<evidence type="ECO:0000313" key="14">
    <source>
        <dbReference type="EMBL" id="GMM34791.1"/>
    </source>
</evidence>
<dbReference type="GO" id="GO:0005737">
    <property type="term" value="C:cytoplasm"/>
    <property type="evidence" value="ECO:0007669"/>
    <property type="project" value="UniProtKB-SubCell"/>
</dbReference>
<evidence type="ECO:0000256" key="8">
    <source>
        <dbReference type="ARBA" id="ARBA00023315"/>
    </source>
</evidence>
<dbReference type="Gene3D" id="3.40.630.30">
    <property type="match status" value="2"/>
</dbReference>
<evidence type="ECO:0000256" key="2">
    <source>
        <dbReference type="ARBA" id="ARBA00009469"/>
    </source>
</evidence>
<name>A0AAV5QJC7_9ASCO</name>
<feature type="compositionally biased region" description="Polar residues" evidence="11">
    <location>
        <begin position="15"/>
        <end position="26"/>
    </location>
</feature>
<accession>A0AAV5QJC7</accession>
<evidence type="ECO:0000259" key="12">
    <source>
        <dbReference type="Pfam" id="PF01233"/>
    </source>
</evidence>
<evidence type="ECO:0000256" key="11">
    <source>
        <dbReference type="SAM" id="MobiDB-lite"/>
    </source>
</evidence>
<evidence type="ECO:0000256" key="1">
    <source>
        <dbReference type="ARBA" id="ARBA00004496"/>
    </source>
</evidence>
<dbReference type="FunFam" id="3.40.630.30:FF:000042">
    <property type="entry name" value="Glycylpeptide N-tetradecanoyltransferase"/>
    <property type="match status" value="1"/>
</dbReference>
<keyword evidence="7 9" id="KW-0808">Transferase</keyword>
<dbReference type="PANTHER" id="PTHR11377">
    <property type="entry name" value="N-MYRISTOYL TRANSFERASE"/>
    <property type="match status" value="1"/>
</dbReference>
<dbReference type="Pfam" id="PF01233">
    <property type="entry name" value="NMT"/>
    <property type="match status" value="1"/>
</dbReference>
<dbReference type="Proteomes" id="UP001360560">
    <property type="component" value="Unassembled WGS sequence"/>
</dbReference>
<dbReference type="Pfam" id="PF02799">
    <property type="entry name" value="NMT_C"/>
    <property type="match status" value="1"/>
</dbReference>
<sequence>MSENSSEKSKEMAGSNGTKNNAPSSKTIEDLLKLLGVSETAESEPQAKPMKDYKFWKTQPVPNFDEEITEEGPIDALKTPADIPENPYPLLKDFEWVTMDLDDADEIKDVYELLHENYVEDSSEIFRFKYTKEFFNWGLKPPGWKKQWHVGVRVKETNRLVAFIAGIPLDLELRGKGIRSVEINFICVHKKLRNKRLAPVLIKEITRRVNREDIWQAFYTAGVVLPSPVSVCRYTHRPLNWEKLYDVGFSALQPNETIESMTKLYEVPTKTQTPGLRKAEFKDLEQIYELYDVFHNRYEMVQRFSKDEIAHWLLGAVDPEEAKKNQQVIHTYVVEDSTGKITDFFSFYLLPFSILKNPKHESLNVAYLFYYASSVGVGKSRKDKENQSLLKERLQQLVNDALIICKGLDIDVFNALTSQDNTLFLEDLKFGLGDGYLNYYLFNWRTSQITGGINEATKQLDPEAGSGVGVVML</sequence>
<dbReference type="AlphaFoldDB" id="A0AAV5QJC7"/>
<feature type="compositionally biased region" description="Basic and acidic residues" evidence="11">
    <location>
        <begin position="1"/>
        <end position="11"/>
    </location>
</feature>
<dbReference type="FunFam" id="3.40.630.30:FF:000056">
    <property type="entry name" value="Glycylpeptide N-tetradecanoyltransferase"/>
    <property type="match status" value="1"/>
</dbReference>
<keyword evidence="6" id="KW-0963">Cytoplasm</keyword>